<name>A0A6A1UGK8_9ROSI</name>
<dbReference type="InterPro" id="IPR044730">
    <property type="entry name" value="RNase_H-like_dom_plant"/>
</dbReference>
<dbReference type="CDD" id="cd06222">
    <property type="entry name" value="RNase_H_like"/>
    <property type="match status" value="1"/>
</dbReference>
<dbReference type="PANTHER" id="PTHR47074">
    <property type="entry name" value="BNAC02G40300D PROTEIN"/>
    <property type="match status" value="1"/>
</dbReference>
<evidence type="ECO:0000313" key="4">
    <source>
        <dbReference type="EMBL" id="KAB1199595.1"/>
    </source>
</evidence>
<keyword evidence="1" id="KW-1133">Transmembrane helix</keyword>
<evidence type="ECO:0000256" key="1">
    <source>
        <dbReference type="SAM" id="Phobius"/>
    </source>
</evidence>
<feature type="domain" description="RNase H type-1" evidence="2">
    <location>
        <begin position="285"/>
        <end position="405"/>
    </location>
</feature>
<evidence type="ECO:0000259" key="3">
    <source>
        <dbReference type="Pfam" id="PF13966"/>
    </source>
</evidence>
<keyword evidence="1" id="KW-0472">Membrane</keyword>
<keyword evidence="1" id="KW-0812">Transmembrane</keyword>
<dbReference type="EMBL" id="RXIC02000448">
    <property type="protein sequence ID" value="KAB1199595.1"/>
    <property type="molecule type" value="Genomic_DNA"/>
</dbReference>
<evidence type="ECO:0008006" key="6">
    <source>
        <dbReference type="Google" id="ProtNLM"/>
    </source>
</evidence>
<dbReference type="Proteomes" id="UP000516437">
    <property type="component" value="Unassembled WGS sequence"/>
</dbReference>
<feature type="domain" description="Reverse transcriptase zinc-binding" evidence="3">
    <location>
        <begin position="99"/>
        <end position="177"/>
    </location>
</feature>
<dbReference type="InterPro" id="IPR036397">
    <property type="entry name" value="RNaseH_sf"/>
</dbReference>
<dbReference type="InterPro" id="IPR052929">
    <property type="entry name" value="RNase_H-like_EbsB-rel"/>
</dbReference>
<sequence length="429" mass="48498">MGVAFRFGRIHGCLGILTFVPKWLMLLCLCLRLLLLMSCSILRLMIGMVAIFDAPSVVAIFSSPKLCPSREDQWIWADDLKGMFSVAGAYRGIKQWPVNTQHPFRPKDWSRLWKLCIQDRLKLHLWKCAQNALPMRGVVAHIVNSDSDQQCLCSLCGLEAESAEHLFLRCQVARVVWHGSFWPLLIERFVDSNIAEFILGLLYASRTFGIPKVDCRNFTLAAALVLDSLWYLCNDVIHNKATIDPFVVIQTTRRGYLEHSLAWNAVEVASGLFWRPSPVGSWKCNVDVAVRSSHSVLTVVVRDSEGSLCSLYTERLTSQDPLVGEMAALWAAVRLVEDKSWPQIIFESDCLSVVQDVLHESPVAGWQMEDWLPGIRRFFSMHAPHSLCWIPRRQNKLAHRLAKWAASAVVYGFISLSAIPAHVFCCDCL</sequence>
<dbReference type="InterPro" id="IPR026960">
    <property type="entry name" value="RVT-Znf"/>
</dbReference>
<dbReference type="AlphaFoldDB" id="A0A6A1UGK8"/>
<protein>
    <recommendedName>
        <fullName evidence="6">Reverse transcriptase zinc-binding domain-containing protein</fullName>
    </recommendedName>
</protein>
<evidence type="ECO:0000313" key="5">
    <source>
        <dbReference type="Proteomes" id="UP000516437"/>
    </source>
</evidence>
<feature type="transmembrane region" description="Helical" evidence="1">
    <location>
        <begin position="12"/>
        <end position="35"/>
    </location>
</feature>
<dbReference type="SUPFAM" id="SSF53098">
    <property type="entry name" value="Ribonuclease H-like"/>
    <property type="match status" value="1"/>
</dbReference>
<accession>A0A6A1UGK8</accession>
<proteinExistence type="predicted"/>
<dbReference type="OrthoDB" id="1748554at2759"/>
<dbReference type="Pfam" id="PF13456">
    <property type="entry name" value="RVT_3"/>
    <property type="match status" value="1"/>
</dbReference>
<dbReference type="Gene3D" id="3.30.420.10">
    <property type="entry name" value="Ribonuclease H-like superfamily/Ribonuclease H"/>
    <property type="match status" value="1"/>
</dbReference>
<dbReference type="Pfam" id="PF13966">
    <property type="entry name" value="zf-RVT"/>
    <property type="match status" value="1"/>
</dbReference>
<comment type="caution">
    <text evidence="4">The sequence shown here is derived from an EMBL/GenBank/DDBJ whole genome shotgun (WGS) entry which is preliminary data.</text>
</comment>
<dbReference type="InterPro" id="IPR012337">
    <property type="entry name" value="RNaseH-like_sf"/>
</dbReference>
<dbReference type="InterPro" id="IPR002156">
    <property type="entry name" value="RNaseH_domain"/>
</dbReference>
<dbReference type="GO" id="GO:0003676">
    <property type="term" value="F:nucleic acid binding"/>
    <property type="evidence" value="ECO:0007669"/>
    <property type="project" value="InterPro"/>
</dbReference>
<dbReference type="GO" id="GO:0004523">
    <property type="term" value="F:RNA-DNA hybrid ribonuclease activity"/>
    <property type="evidence" value="ECO:0007669"/>
    <property type="project" value="InterPro"/>
</dbReference>
<keyword evidence="5" id="KW-1185">Reference proteome</keyword>
<evidence type="ECO:0000259" key="2">
    <source>
        <dbReference type="Pfam" id="PF13456"/>
    </source>
</evidence>
<reference evidence="4 5" key="1">
    <citation type="journal article" date="2019" name="Plant Biotechnol. J.">
        <title>The red bayberry genome and genetic basis of sex determination.</title>
        <authorList>
            <person name="Jia H.M."/>
            <person name="Jia H.J."/>
            <person name="Cai Q.L."/>
            <person name="Wang Y."/>
            <person name="Zhao H.B."/>
            <person name="Yang W.F."/>
            <person name="Wang G.Y."/>
            <person name="Li Y.H."/>
            <person name="Zhan D.L."/>
            <person name="Shen Y.T."/>
            <person name="Niu Q.F."/>
            <person name="Chang L."/>
            <person name="Qiu J."/>
            <person name="Zhao L."/>
            <person name="Xie H.B."/>
            <person name="Fu W.Y."/>
            <person name="Jin J."/>
            <person name="Li X.W."/>
            <person name="Jiao Y."/>
            <person name="Zhou C.C."/>
            <person name="Tu T."/>
            <person name="Chai C.Y."/>
            <person name="Gao J.L."/>
            <person name="Fan L.J."/>
            <person name="van de Weg E."/>
            <person name="Wang J.Y."/>
            <person name="Gao Z.S."/>
        </authorList>
    </citation>
    <scope>NUCLEOTIDE SEQUENCE [LARGE SCALE GENOMIC DNA]</scope>
    <source>
        <tissue evidence="4">Leaves</tissue>
    </source>
</reference>
<dbReference type="PANTHER" id="PTHR47074:SF48">
    <property type="entry name" value="POLYNUCLEOTIDYL TRANSFERASE, RIBONUCLEASE H-LIKE SUPERFAMILY PROTEIN"/>
    <property type="match status" value="1"/>
</dbReference>
<organism evidence="4 5">
    <name type="scientific">Morella rubra</name>
    <name type="common">Chinese bayberry</name>
    <dbReference type="NCBI Taxonomy" id="262757"/>
    <lineage>
        <taxon>Eukaryota</taxon>
        <taxon>Viridiplantae</taxon>
        <taxon>Streptophyta</taxon>
        <taxon>Embryophyta</taxon>
        <taxon>Tracheophyta</taxon>
        <taxon>Spermatophyta</taxon>
        <taxon>Magnoliopsida</taxon>
        <taxon>eudicotyledons</taxon>
        <taxon>Gunneridae</taxon>
        <taxon>Pentapetalae</taxon>
        <taxon>rosids</taxon>
        <taxon>fabids</taxon>
        <taxon>Fagales</taxon>
        <taxon>Myricaceae</taxon>
        <taxon>Morella</taxon>
    </lineage>
</organism>
<gene>
    <name evidence="4" type="ORF">CJ030_MR0G020163</name>
</gene>